<name>A0A0N4U1V9_DRAME</name>
<organism evidence="5 7">
    <name type="scientific">Dracunculus medinensis</name>
    <name type="common">Guinea worm</name>
    <dbReference type="NCBI Taxonomy" id="318479"/>
    <lineage>
        <taxon>Eukaryota</taxon>
        <taxon>Metazoa</taxon>
        <taxon>Ecdysozoa</taxon>
        <taxon>Nematoda</taxon>
        <taxon>Chromadorea</taxon>
        <taxon>Rhabditida</taxon>
        <taxon>Spirurina</taxon>
        <taxon>Dracunculoidea</taxon>
        <taxon>Dracunculidae</taxon>
        <taxon>Dracunculus</taxon>
    </lineage>
</organism>
<accession>A0A0N4U1V9</accession>
<feature type="region of interest" description="Disordered" evidence="3">
    <location>
        <begin position="31"/>
        <end position="66"/>
    </location>
</feature>
<keyword evidence="2" id="KW-0175">Coiled coil</keyword>
<evidence type="ECO:0000313" key="4">
    <source>
        <dbReference type="EMBL" id="VDN55008.1"/>
    </source>
</evidence>
<dbReference type="WBParaSite" id="DME_0000062101-mRNA-1">
    <property type="protein sequence ID" value="DME_0000062101-mRNA-1"/>
    <property type="gene ID" value="DME_0000062101"/>
</dbReference>
<dbReference type="Proteomes" id="UP000274756">
    <property type="component" value="Unassembled WGS sequence"/>
</dbReference>
<reference evidence="4 6" key="2">
    <citation type="submission" date="2018-11" db="EMBL/GenBank/DDBJ databases">
        <authorList>
            <consortium name="Pathogen Informatics"/>
        </authorList>
    </citation>
    <scope>NUCLEOTIDE SEQUENCE [LARGE SCALE GENOMIC DNA]</scope>
</reference>
<feature type="coiled-coil region" evidence="2">
    <location>
        <begin position="544"/>
        <end position="571"/>
    </location>
</feature>
<dbReference type="PANTHER" id="PTHR12353:SF31">
    <property type="entry name" value="LD44824P"/>
    <property type="match status" value="1"/>
</dbReference>
<dbReference type="GO" id="GO:0060090">
    <property type="term" value="F:molecular adaptor activity"/>
    <property type="evidence" value="ECO:0007669"/>
    <property type="project" value="TreeGrafter"/>
</dbReference>
<evidence type="ECO:0000256" key="3">
    <source>
        <dbReference type="SAM" id="MobiDB-lite"/>
    </source>
</evidence>
<dbReference type="PANTHER" id="PTHR12353">
    <property type="entry name" value="DISKS LARGE-ASSOCIATED PROTEIN DAP SAP90/PSD-95-ASSOCIATED PROTEIN"/>
    <property type="match status" value="1"/>
</dbReference>
<dbReference type="GO" id="GO:0000387">
    <property type="term" value="P:spliceosomal snRNP assembly"/>
    <property type="evidence" value="ECO:0007669"/>
    <property type="project" value="InterPro"/>
</dbReference>
<dbReference type="OrthoDB" id="10036956at2759"/>
<gene>
    <name evidence="4" type="ORF">DME_LOCUS4981</name>
</gene>
<protein>
    <submittedName>
        <fullName evidence="7">Protein kinase domain-containing protein</fullName>
    </submittedName>
</protein>
<dbReference type="Proteomes" id="UP000038040">
    <property type="component" value="Unplaced"/>
</dbReference>
<dbReference type="GO" id="GO:0099572">
    <property type="term" value="C:postsynaptic specialization"/>
    <property type="evidence" value="ECO:0007669"/>
    <property type="project" value="TreeGrafter"/>
</dbReference>
<evidence type="ECO:0000313" key="6">
    <source>
        <dbReference type="Proteomes" id="UP000274756"/>
    </source>
</evidence>
<evidence type="ECO:0000256" key="1">
    <source>
        <dbReference type="ARBA" id="ARBA00008839"/>
    </source>
</evidence>
<reference evidence="7" key="1">
    <citation type="submission" date="2017-02" db="UniProtKB">
        <authorList>
            <consortium name="WormBaseParasite"/>
        </authorList>
    </citation>
    <scope>IDENTIFICATION</scope>
</reference>
<feature type="region of interest" description="Disordered" evidence="3">
    <location>
        <begin position="654"/>
        <end position="681"/>
    </location>
</feature>
<dbReference type="InterPro" id="IPR034754">
    <property type="entry name" value="GEMIN8"/>
</dbReference>
<proteinExistence type="inferred from homology"/>
<dbReference type="AlphaFoldDB" id="A0A0N4U1V9"/>
<dbReference type="GO" id="GO:0032797">
    <property type="term" value="C:SMN complex"/>
    <property type="evidence" value="ECO:0007669"/>
    <property type="project" value="InterPro"/>
</dbReference>
<evidence type="ECO:0000256" key="2">
    <source>
        <dbReference type="SAM" id="Coils"/>
    </source>
</evidence>
<dbReference type="EMBL" id="UYYG01001151">
    <property type="protein sequence ID" value="VDN55008.1"/>
    <property type="molecule type" value="Genomic_DNA"/>
</dbReference>
<evidence type="ECO:0000313" key="5">
    <source>
        <dbReference type="Proteomes" id="UP000038040"/>
    </source>
</evidence>
<dbReference type="STRING" id="318479.A0A0N4U1V9"/>
<dbReference type="GO" id="GO:0023052">
    <property type="term" value="P:signaling"/>
    <property type="evidence" value="ECO:0007669"/>
    <property type="project" value="InterPro"/>
</dbReference>
<evidence type="ECO:0000313" key="7">
    <source>
        <dbReference type="WBParaSite" id="DME_0000062101-mRNA-1"/>
    </source>
</evidence>
<keyword evidence="6" id="KW-1185">Reference proteome</keyword>
<dbReference type="Pfam" id="PF15348">
    <property type="entry name" value="GEMIN8"/>
    <property type="match status" value="1"/>
</dbReference>
<feature type="compositionally biased region" description="Basic and acidic residues" evidence="3">
    <location>
        <begin position="661"/>
        <end position="673"/>
    </location>
</feature>
<dbReference type="InterPro" id="IPR005026">
    <property type="entry name" value="SAPAP"/>
</dbReference>
<comment type="similarity">
    <text evidence="1">Belongs to the SAPAP family.</text>
</comment>
<sequence>MNQPPPLIIDEKCDREIRPSALGHFLAKLGSRNRSKSPSSEFGLRSKTLIPKKNSTTDKTSTDLESGLSVNDNGSIPAKTKVSSFARIVHRLSMNRKHGRNIFLRRKSGDSDQDFDKSRETVCSSSICSSDPLVSNLPSHISSRAAVSENDLRIVALCKEQAEINSWSSTTNTSSRSDYDLNNYRVPSYLRISCALNGYGQYKHFNNVHRSTKLLPLGIVERRMQMFNANHQDPSLKPSEKVKEMNKVVDSTTPVRQLVKHFDKLNIASDNYHLDNANVPEKPHMLTTLSNGENGYEINTEKPTEFPSTPRSSIPLSGQIFNEVLAHSTPKAILSYSLHSGLKQKLVEENTPNQMNHLQVSIVKTSKETADKVNFNIAYKKEMRNGETYKKLLNDVRNDLVKRSFEAYEILRTNESELSEYAADLLRLAAGKTNLLLKKKIEKFDELIENNLNPINGDTQSTTTDDLSGYWALIQIEMSDLYRLFRKIEKCQEIGWKQPTTPENEERSFIKSDLFAENKQNHRISKGKEKTVVGREMTEKSTVAEKRRKAIAEAKRKQKELIQKNNAINEKETSLKMEMRMNLSNKNDLMDDRWFRNFWEHYERSSAWLRSSSQAVQRLKLNRSCKRPEEPFSRLSSPLVLSSVYGSNQFEMGSRGSYSVKTKEISSSEKAETDVDDDADEELTPEMADFFKKTLEHREKRDAERKVGRNSKHKRAWLDNIEDEYIMADEMLADNVGRKRTTEAPNVDEENRKKWQEMEKFYGKGAKKISALQTTLELNFHNHYSTNNAQLWPRALQVA</sequence>
<dbReference type="GO" id="GO:0098978">
    <property type="term" value="C:glutamatergic synapse"/>
    <property type="evidence" value="ECO:0007669"/>
    <property type="project" value="TreeGrafter"/>
</dbReference>
<dbReference type="Pfam" id="PF03359">
    <property type="entry name" value="GKAP"/>
    <property type="match status" value="1"/>
</dbReference>